<dbReference type="AlphaFoldDB" id="A0AAN8SZX1"/>
<feature type="domain" description="Retrotransposon gag" evidence="2">
    <location>
        <begin position="132"/>
        <end position="204"/>
    </location>
</feature>
<dbReference type="EMBL" id="JBANQN010000011">
    <property type="protein sequence ID" value="KAK6775922.1"/>
    <property type="molecule type" value="Genomic_DNA"/>
</dbReference>
<comment type="caution">
    <text evidence="3">The sequence shown here is derived from an EMBL/GenBank/DDBJ whole genome shotgun (WGS) entry which is preliminary data.</text>
</comment>
<dbReference type="Proteomes" id="UP001371456">
    <property type="component" value="Unassembled WGS sequence"/>
</dbReference>
<feature type="region of interest" description="Disordered" evidence="1">
    <location>
        <begin position="19"/>
        <end position="40"/>
    </location>
</feature>
<evidence type="ECO:0000259" key="2">
    <source>
        <dbReference type="Pfam" id="PF03732"/>
    </source>
</evidence>
<protein>
    <recommendedName>
        <fullName evidence="2">Retrotransposon gag domain-containing protein</fullName>
    </recommendedName>
</protein>
<name>A0AAN8SZX1_SOLBU</name>
<accession>A0AAN8SZX1</accession>
<dbReference type="InterPro" id="IPR005162">
    <property type="entry name" value="Retrotrans_gag_dom"/>
</dbReference>
<evidence type="ECO:0000313" key="4">
    <source>
        <dbReference type="Proteomes" id="UP001371456"/>
    </source>
</evidence>
<gene>
    <name evidence="3" type="ORF">RDI58_026923</name>
</gene>
<dbReference type="Pfam" id="PF03732">
    <property type="entry name" value="Retrotrans_gag"/>
    <property type="match status" value="1"/>
</dbReference>
<sequence>MTIRRQTTRRVEEEIVTTGVPPLGNQVPPNEQAPRGRQGPQVCIEKRAMSKVEIRMTIQKLTHVLADQVTRDGKVQVNTNARITASRIRDFTRMNPFTFFGPKVEEDAQGFIDGVFKVLDAMGVSPQEKAKLSTYQLNDIAQVLYEQWKEERPIRAGPIDWGSFKMTFLDRFFPLKLRERKMKYFINLRHGGMTVKEYSLKFTQ</sequence>
<evidence type="ECO:0000313" key="3">
    <source>
        <dbReference type="EMBL" id="KAK6775922.1"/>
    </source>
</evidence>
<evidence type="ECO:0000256" key="1">
    <source>
        <dbReference type="SAM" id="MobiDB-lite"/>
    </source>
</evidence>
<keyword evidence="4" id="KW-1185">Reference proteome</keyword>
<proteinExistence type="predicted"/>
<reference evidence="3 4" key="1">
    <citation type="submission" date="2024-02" db="EMBL/GenBank/DDBJ databases">
        <title>de novo genome assembly of Solanum bulbocastanum strain 11H21.</title>
        <authorList>
            <person name="Hosaka A.J."/>
        </authorList>
    </citation>
    <scope>NUCLEOTIDE SEQUENCE [LARGE SCALE GENOMIC DNA]</scope>
    <source>
        <tissue evidence="3">Young leaves</tissue>
    </source>
</reference>
<organism evidence="3 4">
    <name type="scientific">Solanum bulbocastanum</name>
    <name type="common">Wild potato</name>
    <dbReference type="NCBI Taxonomy" id="147425"/>
    <lineage>
        <taxon>Eukaryota</taxon>
        <taxon>Viridiplantae</taxon>
        <taxon>Streptophyta</taxon>
        <taxon>Embryophyta</taxon>
        <taxon>Tracheophyta</taxon>
        <taxon>Spermatophyta</taxon>
        <taxon>Magnoliopsida</taxon>
        <taxon>eudicotyledons</taxon>
        <taxon>Gunneridae</taxon>
        <taxon>Pentapetalae</taxon>
        <taxon>asterids</taxon>
        <taxon>lamiids</taxon>
        <taxon>Solanales</taxon>
        <taxon>Solanaceae</taxon>
        <taxon>Solanoideae</taxon>
        <taxon>Solaneae</taxon>
        <taxon>Solanum</taxon>
    </lineage>
</organism>